<organism evidence="12 13">
    <name type="scientific">Paraglomus brasilianum</name>
    <dbReference type="NCBI Taxonomy" id="144538"/>
    <lineage>
        <taxon>Eukaryota</taxon>
        <taxon>Fungi</taxon>
        <taxon>Fungi incertae sedis</taxon>
        <taxon>Mucoromycota</taxon>
        <taxon>Glomeromycotina</taxon>
        <taxon>Glomeromycetes</taxon>
        <taxon>Paraglomerales</taxon>
        <taxon>Paraglomeraceae</taxon>
        <taxon>Paraglomus</taxon>
    </lineage>
</organism>
<keyword evidence="5 10" id="KW-1133">Transmembrane helix</keyword>
<name>A0A9N8WPB2_9GLOM</name>
<sequence length="302" mass="34174">MLPTHRVAVTPSTLQQTVNKSKTGVKIARSHAKESTARLVLRCWFSSENKSSGKNGDKTRSVGNVIATQENMLRERQLQEARQQLSVSRNAYEQAIAAQSKIQREVNDLLQRKNQWTNDDFLRITQLLRDEQTIEQKVITTREDCHRCDKQVEHEFTELIQVMMMRYHDEHIWSDKIRNWSTYGTFALMASNIALLIGVQTVVEPRKRQILVDRIKVETDLLKEQLANAVALLMKEDEIKGLSINNGDVEGEDQFNARAETKIANPIAYDETFWKGAVVGGAVVGSAVLGIFVAVVAANLKK</sequence>
<feature type="transmembrane region" description="Helical" evidence="10">
    <location>
        <begin position="183"/>
        <end position="203"/>
    </location>
</feature>
<keyword evidence="3 10" id="KW-0999">Mitochondrion inner membrane</keyword>
<evidence type="ECO:0000256" key="5">
    <source>
        <dbReference type="ARBA" id="ARBA00022989"/>
    </source>
</evidence>
<evidence type="ECO:0000256" key="2">
    <source>
        <dbReference type="ARBA" id="ARBA00022692"/>
    </source>
</evidence>
<dbReference type="GO" id="GO:0007007">
    <property type="term" value="P:inner mitochondrial membrane organization"/>
    <property type="evidence" value="ECO:0007669"/>
    <property type="project" value="TreeGrafter"/>
</dbReference>
<comment type="function">
    <text evidence="9">Required for the maintenance of the structure of the mitochondrial inner membrane. Involved in mitochondrial morphology. Causes growth arrest when highly overexpressed.</text>
</comment>
<protein>
    <recommendedName>
        <fullName evidence="10">Sensitive to high expression protein 9, mitochondrial</fullName>
    </recommendedName>
</protein>
<proteinExistence type="inferred from homology"/>
<feature type="transmembrane region" description="Helical" evidence="10">
    <location>
        <begin position="277"/>
        <end position="300"/>
    </location>
</feature>
<evidence type="ECO:0000313" key="13">
    <source>
        <dbReference type="Proteomes" id="UP000789739"/>
    </source>
</evidence>
<evidence type="ECO:0000256" key="4">
    <source>
        <dbReference type="ARBA" id="ARBA00022946"/>
    </source>
</evidence>
<feature type="coiled-coil region" evidence="11">
    <location>
        <begin position="78"/>
        <end position="119"/>
    </location>
</feature>
<dbReference type="OrthoDB" id="5595506at2759"/>
<comment type="subunit">
    <text evidence="10">Homooligomer.</text>
</comment>
<dbReference type="Pfam" id="PF05546">
    <property type="entry name" value="She9_MDM33"/>
    <property type="match status" value="1"/>
</dbReference>
<keyword evidence="6 11" id="KW-0175">Coiled coil</keyword>
<accession>A0A9N8WPB2</accession>
<evidence type="ECO:0000256" key="6">
    <source>
        <dbReference type="ARBA" id="ARBA00023054"/>
    </source>
</evidence>
<evidence type="ECO:0000256" key="1">
    <source>
        <dbReference type="ARBA" id="ARBA00007472"/>
    </source>
</evidence>
<keyword evidence="8 10" id="KW-0472">Membrane</keyword>
<dbReference type="InterPro" id="IPR008839">
    <property type="entry name" value="MDM33_fungi"/>
</dbReference>
<evidence type="ECO:0000256" key="9">
    <source>
        <dbReference type="ARBA" id="ARBA00024807"/>
    </source>
</evidence>
<keyword evidence="4 10" id="KW-0809">Transit peptide</keyword>
<evidence type="ECO:0000256" key="7">
    <source>
        <dbReference type="ARBA" id="ARBA00023128"/>
    </source>
</evidence>
<comment type="subcellular location">
    <subcellularLocation>
        <location evidence="10">Mitochondrion inner membrane</location>
        <topology evidence="10">Multi-pass membrane protein</topology>
    </subcellularLocation>
</comment>
<keyword evidence="2 10" id="KW-0812">Transmembrane</keyword>
<evidence type="ECO:0000313" key="12">
    <source>
        <dbReference type="EMBL" id="CAG8490211.1"/>
    </source>
</evidence>
<dbReference type="Proteomes" id="UP000789739">
    <property type="component" value="Unassembled WGS sequence"/>
</dbReference>
<evidence type="ECO:0000256" key="8">
    <source>
        <dbReference type="ARBA" id="ARBA00023136"/>
    </source>
</evidence>
<evidence type="ECO:0000256" key="10">
    <source>
        <dbReference type="RuleBase" id="RU364128"/>
    </source>
</evidence>
<evidence type="ECO:0000256" key="3">
    <source>
        <dbReference type="ARBA" id="ARBA00022792"/>
    </source>
</evidence>
<dbReference type="GO" id="GO:0005743">
    <property type="term" value="C:mitochondrial inner membrane"/>
    <property type="evidence" value="ECO:0007669"/>
    <property type="project" value="UniProtKB-SubCell"/>
</dbReference>
<reference evidence="12" key="1">
    <citation type="submission" date="2021-06" db="EMBL/GenBank/DDBJ databases">
        <authorList>
            <person name="Kallberg Y."/>
            <person name="Tangrot J."/>
            <person name="Rosling A."/>
        </authorList>
    </citation>
    <scope>NUCLEOTIDE SEQUENCE</scope>
    <source>
        <strain evidence="12">BR232B</strain>
    </source>
</reference>
<dbReference type="PANTHER" id="PTHR31961">
    <property type="entry name" value="SENSITIVE TO HIGH EXPRESSION PROTEIN 9, MITOCHONDRIAL"/>
    <property type="match status" value="1"/>
</dbReference>
<keyword evidence="13" id="KW-1185">Reference proteome</keyword>
<gene>
    <name evidence="12" type="ORF">PBRASI_LOCUS2062</name>
</gene>
<dbReference type="EMBL" id="CAJVPI010000151">
    <property type="protein sequence ID" value="CAG8490211.1"/>
    <property type="molecule type" value="Genomic_DNA"/>
</dbReference>
<dbReference type="AlphaFoldDB" id="A0A9N8WPB2"/>
<evidence type="ECO:0000256" key="11">
    <source>
        <dbReference type="SAM" id="Coils"/>
    </source>
</evidence>
<dbReference type="PANTHER" id="PTHR31961:SF3">
    <property type="entry name" value="SENSITIVE TO HIGH EXPRESSION PROTEIN 9, MITOCHONDRIAL"/>
    <property type="match status" value="1"/>
</dbReference>
<comment type="caution">
    <text evidence="12">The sequence shown here is derived from an EMBL/GenBank/DDBJ whole genome shotgun (WGS) entry which is preliminary data.</text>
</comment>
<keyword evidence="7 10" id="KW-0496">Mitochondrion</keyword>
<comment type="similarity">
    <text evidence="1 10">Belongs to the SHE9 family.</text>
</comment>